<feature type="transmembrane region" description="Helical" evidence="6">
    <location>
        <begin position="65"/>
        <end position="91"/>
    </location>
</feature>
<feature type="transmembrane region" description="Helical" evidence="6">
    <location>
        <begin position="219"/>
        <end position="236"/>
    </location>
</feature>
<evidence type="ECO:0008006" key="9">
    <source>
        <dbReference type="Google" id="ProtNLM"/>
    </source>
</evidence>
<dbReference type="Proteomes" id="UP000070539">
    <property type="component" value="Unassembled WGS sequence"/>
</dbReference>
<comment type="similarity">
    <text evidence="2">Belongs to the autoinducer-2 exporter (AI-2E) (TC 2.A.86) family.</text>
</comment>
<dbReference type="PANTHER" id="PTHR21716">
    <property type="entry name" value="TRANSMEMBRANE PROTEIN"/>
    <property type="match status" value="1"/>
</dbReference>
<dbReference type="NCBIfam" id="TIGR02872">
    <property type="entry name" value="spore_ytvI"/>
    <property type="match status" value="1"/>
</dbReference>
<name>A0A136WCJ5_9FIRM</name>
<dbReference type="InterPro" id="IPR002549">
    <property type="entry name" value="AI-2E-like"/>
</dbReference>
<feature type="transmembrane region" description="Helical" evidence="6">
    <location>
        <begin position="35"/>
        <end position="53"/>
    </location>
</feature>
<keyword evidence="3 6" id="KW-0812">Transmembrane</keyword>
<keyword evidence="5 6" id="KW-0472">Membrane</keyword>
<dbReference type="GO" id="GO:0016020">
    <property type="term" value="C:membrane"/>
    <property type="evidence" value="ECO:0007669"/>
    <property type="project" value="UniProtKB-SubCell"/>
</dbReference>
<evidence type="ECO:0000256" key="2">
    <source>
        <dbReference type="ARBA" id="ARBA00009773"/>
    </source>
</evidence>
<comment type="subcellular location">
    <subcellularLocation>
        <location evidence="1">Membrane</location>
        <topology evidence="1">Multi-pass membrane protein</topology>
    </subcellularLocation>
</comment>
<evidence type="ECO:0000256" key="5">
    <source>
        <dbReference type="ARBA" id="ARBA00023136"/>
    </source>
</evidence>
<dbReference type="AlphaFoldDB" id="A0A136WCJ5"/>
<sequence length="349" mass="39138">MQEFYIKNKQAILNFLILCGGILACFLFFRYLFPIFLPFVFGWLLSRMFIPLADQLEKHHIPRWAGALSGILLLISILGFLGYFAGAQLYAQLQNLLNDLPFYLDKIEEGLTLFWAKVDILLIGLPEGVTSVTANLQEELFNILLSLVQSSGSVSAITAIPKLVLAFFITLFSAYFLTKDQESIHLAYKTHVEPLFGASLQATKKDLAASLWGYVKTQLILMVFIFLICVIGLYILHSPYALLISVCIAVIDAVPFFGSGFILWPGAVLQFILGNTTLGIGYLVIYGIIQVVRQLMQPKILGAQIGMHPLLTLFSMYFGYRCIGFWGLILGPVIAVMLRTTLRFRQEKK</sequence>
<evidence type="ECO:0000256" key="3">
    <source>
        <dbReference type="ARBA" id="ARBA00022692"/>
    </source>
</evidence>
<feature type="transmembrane region" description="Helical" evidence="6">
    <location>
        <begin position="318"/>
        <end position="338"/>
    </location>
</feature>
<dbReference type="PROSITE" id="PS51257">
    <property type="entry name" value="PROKAR_LIPOPROTEIN"/>
    <property type="match status" value="1"/>
</dbReference>
<evidence type="ECO:0000313" key="8">
    <source>
        <dbReference type="Proteomes" id="UP000070539"/>
    </source>
</evidence>
<evidence type="ECO:0000256" key="1">
    <source>
        <dbReference type="ARBA" id="ARBA00004141"/>
    </source>
</evidence>
<feature type="transmembrane region" description="Helical" evidence="6">
    <location>
        <begin position="154"/>
        <end position="177"/>
    </location>
</feature>
<evidence type="ECO:0000256" key="6">
    <source>
        <dbReference type="SAM" id="Phobius"/>
    </source>
</evidence>
<feature type="transmembrane region" description="Helical" evidence="6">
    <location>
        <begin position="242"/>
        <end position="264"/>
    </location>
</feature>
<organism evidence="7 8">
    <name type="scientific">Anaerotignum neopropionicum</name>
    <dbReference type="NCBI Taxonomy" id="36847"/>
    <lineage>
        <taxon>Bacteria</taxon>
        <taxon>Bacillati</taxon>
        <taxon>Bacillota</taxon>
        <taxon>Clostridia</taxon>
        <taxon>Lachnospirales</taxon>
        <taxon>Anaerotignaceae</taxon>
        <taxon>Anaerotignum</taxon>
    </lineage>
</organism>
<dbReference type="RefSeq" id="WP_066089947.1">
    <property type="nucleotide sequence ID" value="NZ_LRVM01000011.1"/>
</dbReference>
<dbReference type="EMBL" id="LRVM01000011">
    <property type="protein sequence ID" value="KXL52059.1"/>
    <property type="molecule type" value="Genomic_DNA"/>
</dbReference>
<dbReference type="Pfam" id="PF01594">
    <property type="entry name" value="AI-2E_transport"/>
    <property type="match status" value="1"/>
</dbReference>
<dbReference type="InterPro" id="IPR014227">
    <property type="entry name" value="YtvI-like"/>
</dbReference>
<accession>A0A136WCJ5</accession>
<feature type="transmembrane region" description="Helical" evidence="6">
    <location>
        <begin position="271"/>
        <end position="289"/>
    </location>
</feature>
<proteinExistence type="inferred from homology"/>
<dbReference type="STRING" id="36847.CLNEO_25750"/>
<evidence type="ECO:0000313" key="7">
    <source>
        <dbReference type="EMBL" id="KXL52059.1"/>
    </source>
</evidence>
<keyword evidence="4 6" id="KW-1133">Transmembrane helix</keyword>
<protein>
    <recommendedName>
        <fullName evidence="9">Pheromone autoinducer 2 transporter</fullName>
    </recommendedName>
</protein>
<keyword evidence="8" id="KW-1185">Reference proteome</keyword>
<dbReference type="GO" id="GO:0055085">
    <property type="term" value="P:transmembrane transport"/>
    <property type="evidence" value="ECO:0007669"/>
    <property type="project" value="TreeGrafter"/>
</dbReference>
<dbReference type="PANTHER" id="PTHR21716:SF68">
    <property type="entry name" value="TRANSPORT PROTEIN YTVI-RELATED"/>
    <property type="match status" value="1"/>
</dbReference>
<gene>
    <name evidence="7" type="ORF">CLNEO_25750</name>
</gene>
<dbReference type="OrthoDB" id="9774361at2"/>
<evidence type="ECO:0000256" key="4">
    <source>
        <dbReference type="ARBA" id="ARBA00022989"/>
    </source>
</evidence>
<comment type="caution">
    <text evidence="7">The sequence shown here is derived from an EMBL/GenBank/DDBJ whole genome shotgun (WGS) entry which is preliminary data.</text>
</comment>
<reference evidence="7 8" key="1">
    <citation type="submission" date="2016-01" db="EMBL/GenBank/DDBJ databases">
        <title>Genome sequence of Clostridium neopropionicum X4, DSM-3847.</title>
        <authorList>
            <person name="Poehlein A."/>
            <person name="Beck M.H."/>
            <person name="Bengelsdorf F.R."/>
            <person name="Daniel R."/>
            <person name="Duerre P."/>
        </authorList>
    </citation>
    <scope>NUCLEOTIDE SEQUENCE [LARGE SCALE GENOMIC DNA]</scope>
    <source>
        <strain evidence="7 8">DSM-3847</strain>
    </source>
</reference>
<feature type="transmembrane region" description="Helical" evidence="6">
    <location>
        <begin position="12"/>
        <end position="29"/>
    </location>
</feature>